<name>A0A0E9WNT1_ANGAN</name>
<keyword evidence="1" id="KW-0472">Membrane</keyword>
<dbReference type="EMBL" id="GBXM01016560">
    <property type="protein sequence ID" value="JAH92017.1"/>
    <property type="molecule type" value="Transcribed_RNA"/>
</dbReference>
<proteinExistence type="predicted"/>
<reference evidence="2" key="2">
    <citation type="journal article" date="2015" name="Fish Shellfish Immunol.">
        <title>Early steps in the European eel (Anguilla anguilla)-Vibrio vulnificus interaction in the gills: Role of the RtxA13 toxin.</title>
        <authorList>
            <person name="Callol A."/>
            <person name="Pajuelo D."/>
            <person name="Ebbesson L."/>
            <person name="Teles M."/>
            <person name="MacKenzie S."/>
            <person name="Amaro C."/>
        </authorList>
    </citation>
    <scope>NUCLEOTIDE SEQUENCE</scope>
</reference>
<accession>A0A0E9WNT1</accession>
<keyword evidence="1" id="KW-0812">Transmembrane</keyword>
<feature type="transmembrane region" description="Helical" evidence="1">
    <location>
        <begin position="29"/>
        <end position="47"/>
    </location>
</feature>
<dbReference type="AlphaFoldDB" id="A0A0E9WNT1"/>
<organism evidence="2">
    <name type="scientific">Anguilla anguilla</name>
    <name type="common">European freshwater eel</name>
    <name type="synonym">Muraena anguilla</name>
    <dbReference type="NCBI Taxonomy" id="7936"/>
    <lineage>
        <taxon>Eukaryota</taxon>
        <taxon>Metazoa</taxon>
        <taxon>Chordata</taxon>
        <taxon>Craniata</taxon>
        <taxon>Vertebrata</taxon>
        <taxon>Euteleostomi</taxon>
        <taxon>Actinopterygii</taxon>
        <taxon>Neopterygii</taxon>
        <taxon>Teleostei</taxon>
        <taxon>Anguilliformes</taxon>
        <taxon>Anguillidae</taxon>
        <taxon>Anguilla</taxon>
    </lineage>
</organism>
<evidence type="ECO:0000256" key="1">
    <source>
        <dbReference type="SAM" id="Phobius"/>
    </source>
</evidence>
<protein>
    <submittedName>
        <fullName evidence="2">Uncharacterized protein</fullName>
    </submittedName>
</protein>
<sequence>MTIRVSLAMSHDYQLHQTRQNIKFGKTPILIHNYLNLFIFCTLPFGWRWTYTFNK</sequence>
<keyword evidence="1" id="KW-1133">Transmembrane helix</keyword>
<evidence type="ECO:0000313" key="2">
    <source>
        <dbReference type="EMBL" id="JAH92017.1"/>
    </source>
</evidence>
<reference evidence="2" key="1">
    <citation type="submission" date="2014-11" db="EMBL/GenBank/DDBJ databases">
        <authorList>
            <person name="Amaro Gonzalez C."/>
        </authorList>
    </citation>
    <scope>NUCLEOTIDE SEQUENCE</scope>
</reference>